<dbReference type="SUPFAM" id="SSF50249">
    <property type="entry name" value="Nucleic acid-binding proteins"/>
    <property type="match status" value="4"/>
</dbReference>
<feature type="domain" description="S1 motif" evidence="9">
    <location>
        <begin position="625"/>
        <end position="705"/>
    </location>
</feature>
<evidence type="ECO:0000256" key="6">
    <source>
        <dbReference type="ARBA" id="ARBA00022839"/>
    </source>
</evidence>
<dbReference type="Pfam" id="PF00773">
    <property type="entry name" value="RNB"/>
    <property type="match status" value="1"/>
</dbReference>
<keyword evidence="3 8" id="KW-0963">Cytoplasm</keyword>
<dbReference type="Pfam" id="PF08206">
    <property type="entry name" value="OB_RNB"/>
    <property type="match status" value="1"/>
</dbReference>
<dbReference type="PROSITE" id="PS50126">
    <property type="entry name" value="S1"/>
    <property type="match status" value="1"/>
</dbReference>
<dbReference type="HAMAP" id="MF_01895">
    <property type="entry name" value="RNase_R"/>
    <property type="match status" value="1"/>
</dbReference>
<evidence type="ECO:0000259" key="9">
    <source>
        <dbReference type="PROSITE" id="PS50126"/>
    </source>
</evidence>
<comment type="caution">
    <text evidence="10">The sequence shown here is derived from an EMBL/GenBank/DDBJ whole genome shotgun (WGS) entry which is preliminary data.</text>
</comment>
<dbReference type="Proteomes" id="UP000885931">
    <property type="component" value="Unassembled WGS sequence"/>
</dbReference>
<comment type="function">
    <text evidence="8">3'-5' exoribonuclease that releases 5'-nucleoside monophosphates and is involved in maturation of structured RNAs.</text>
</comment>
<dbReference type="PANTHER" id="PTHR23355">
    <property type="entry name" value="RIBONUCLEASE"/>
    <property type="match status" value="1"/>
</dbReference>
<keyword evidence="4 8" id="KW-0540">Nuclease</keyword>
<dbReference type="InterPro" id="IPR011805">
    <property type="entry name" value="RNase_R"/>
</dbReference>
<dbReference type="Pfam" id="PF00575">
    <property type="entry name" value="S1"/>
    <property type="match status" value="1"/>
</dbReference>
<name>A0A7C0X9B4_UNCW3</name>
<keyword evidence="7 8" id="KW-0694">RNA-binding</keyword>
<comment type="subcellular location">
    <subcellularLocation>
        <location evidence="2 8">Cytoplasm</location>
    </subcellularLocation>
</comment>
<dbReference type="CDD" id="cd04471">
    <property type="entry name" value="S1_RNase_R"/>
    <property type="match status" value="1"/>
</dbReference>
<evidence type="ECO:0000256" key="8">
    <source>
        <dbReference type="HAMAP-Rule" id="MF_01895"/>
    </source>
</evidence>
<dbReference type="InterPro" id="IPR013223">
    <property type="entry name" value="RNase_B_OB_dom"/>
</dbReference>
<dbReference type="SMART" id="SM00955">
    <property type="entry name" value="RNB"/>
    <property type="match status" value="1"/>
</dbReference>
<gene>
    <name evidence="8 10" type="primary">rnr</name>
    <name evidence="10" type="ORF">ENG67_03395</name>
</gene>
<comment type="similarity">
    <text evidence="8">Belongs to the RNR ribonuclease family. RNase R subfamily.</text>
</comment>
<dbReference type="EC" id="3.1.13.1" evidence="8"/>
<dbReference type="AlphaFoldDB" id="A0A7C0X9B4"/>
<dbReference type="NCBIfam" id="TIGR00358">
    <property type="entry name" value="3_prime_RNase"/>
    <property type="match status" value="1"/>
</dbReference>
<protein>
    <recommendedName>
        <fullName evidence="8">Ribonuclease R</fullName>
        <shortName evidence="8">RNase R</shortName>
        <ecNumber evidence="8">3.1.13.1</ecNumber>
    </recommendedName>
</protein>
<dbReference type="InterPro" id="IPR050180">
    <property type="entry name" value="RNR_Ribonuclease"/>
</dbReference>
<dbReference type="NCBIfam" id="TIGR02063">
    <property type="entry name" value="RNase_R"/>
    <property type="match status" value="1"/>
</dbReference>
<dbReference type="InterPro" id="IPR001900">
    <property type="entry name" value="RNase_II/R"/>
</dbReference>
<dbReference type="InterPro" id="IPR003029">
    <property type="entry name" value="S1_domain"/>
</dbReference>
<dbReference type="InterPro" id="IPR011129">
    <property type="entry name" value="CSD"/>
</dbReference>
<organism evidence="10">
    <name type="scientific">candidate division WOR-3 bacterium</name>
    <dbReference type="NCBI Taxonomy" id="2052148"/>
    <lineage>
        <taxon>Bacteria</taxon>
        <taxon>Bacteria division WOR-3</taxon>
    </lineage>
</organism>
<evidence type="ECO:0000256" key="7">
    <source>
        <dbReference type="ARBA" id="ARBA00022884"/>
    </source>
</evidence>
<dbReference type="InterPro" id="IPR040476">
    <property type="entry name" value="CSD2"/>
</dbReference>
<evidence type="ECO:0000256" key="1">
    <source>
        <dbReference type="ARBA" id="ARBA00001849"/>
    </source>
</evidence>
<dbReference type="Pfam" id="PF17876">
    <property type="entry name" value="CSD2"/>
    <property type="match status" value="1"/>
</dbReference>
<dbReference type="GO" id="GO:0008859">
    <property type="term" value="F:exoribonuclease II activity"/>
    <property type="evidence" value="ECO:0007669"/>
    <property type="project" value="UniProtKB-UniRule"/>
</dbReference>
<sequence length="707" mass="80791">MAKFEEKKIIELLGKSRKGALSLSVLAKRLGLKKREKAALKRFLAELEKRGKIVKISPKKYSLPDRVKLLTGYVERFRDGFGFFIREGEPDIFISPRHMRGALTGDKVLLKVIKEKEGKKPEGVVLKVIERQKAEFIGTYQGARRFGYIVPDDVSLPPEIPVGKGDTEGAKPGDKVVFKLVGRGKNLRAKVIEVLGRADDPAIDLLIVLRKYGLPTIFPEDVEKEAQRLPSGISRRALRGRLDLRNELIFTIDPETAKDFDDAISVRKLDEGIYELGVHIADVSYYVREDTFLDDEARNRGTSVYLLDYVVPMLPHRISGDLASLRPGEDRLTMSVIMRIDSEGNVVKRKVRKSIINSAARLTYVDAQRILDGEEPESPETSFRNEKVKRKVKETLAVALELARILRQKRWERGSLDFDLPEPEILLLPGGEVAHIKPTERLWAHRIIEEFMIKANEEIAAFLVERDVPTIFRIHEPPDPQKIAEFLALAEGILGTELPKAEGVRPKDLQKILEMVKGREEEPILNYLLLRSLMRARYSVENVGHFGLASPLYLHFTSPIRRYPDLVVHRNVKSVFSRKIRRDAEWIKYLEETASLATTREERAEKAEFELIDLKKLEFMKDKIGEEFKGIITHITSYGFFVEITEYLTEGFVSVEVLGKPFRHIKERYALVSEDGVEEYRLGQKVIVKVLRVDKSLKRLDLAIVRS</sequence>
<dbReference type="SMART" id="SM00316">
    <property type="entry name" value="S1"/>
    <property type="match status" value="2"/>
</dbReference>
<evidence type="ECO:0000256" key="2">
    <source>
        <dbReference type="ARBA" id="ARBA00004496"/>
    </source>
</evidence>
<accession>A0A7C0X9B4</accession>
<comment type="catalytic activity">
    <reaction evidence="1 8">
        <text>Exonucleolytic cleavage in the 3'- to 5'-direction to yield nucleoside 5'-phosphates.</text>
        <dbReference type="EC" id="3.1.13.1"/>
    </reaction>
</comment>
<dbReference type="PROSITE" id="PS01175">
    <property type="entry name" value="RIBONUCLEASE_II"/>
    <property type="match status" value="1"/>
</dbReference>
<dbReference type="PANTHER" id="PTHR23355:SF9">
    <property type="entry name" value="DIS3-LIKE EXONUCLEASE 2"/>
    <property type="match status" value="1"/>
</dbReference>
<evidence type="ECO:0000256" key="3">
    <source>
        <dbReference type="ARBA" id="ARBA00022490"/>
    </source>
</evidence>
<evidence type="ECO:0000313" key="10">
    <source>
        <dbReference type="EMBL" id="HDM90236.1"/>
    </source>
</evidence>
<keyword evidence="5 8" id="KW-0378">Hydrolase</keyword>
<dbReference type="Gene3D" id="2.40.50.140">
    <property type="entry name" value="Nucleic acid-binding proteins"/>
    <property type="match status" value="2"/>
</dbReference>
<dbReference type="InterPro" id="IPR022966">
    <property type="entry name" value="RNase_II/R_CS"/>
</dbReference>
<keyword evidence="6 8" id="KW-0269">Exonuclease</keyword>
<dbReference type="GO" id="GO:0005829">
    <property type="term" value="C:cytosol"/>
    <property type="evidence" value="ECO:0007669"/>
    <property type="project" value="TreeGrafter"/>
</dbReference>
<dbReference type="SMART" id="SM00357">
    <property type="entry name" value="CSP"/>
    <property type="match status" value="2"/>
</dbReference>
<evidence type="ECO:0000256" key="4">
    <source>
        <dbReference type="ARBA" id="ARBA00022722"/>
    </source>
</evidence>
<proteinExistence type="inferred from homology"/>
<dbReference type="EMBL" id="DRBW01000138">
    <property type="protein sequence ID" value="HDM90236.1"/>
    <property type="molecule type" value="Genomic_DNA"/>
</dbReference>
<dbReference type="GO" id="GO:0006402">
    <property type="term" value="P:mRNA catabolic process"/>
    <property type="evidence" value="ECO:0007669"/>
    <property type="project" value="TreeGrafter"/>
</dbReference>
<reference evidence="10" key="1">
    <citation type="journal article" date="2020" name="mSystems">
        <title>Genome- and Community-Level Interaction Insights into Carbon Utilization and Element Cycling Functions of Hydrothermarchaeota in Hydrothermal Sediment.</title>
        <authorList>
            <person name="Zhou Z."/>
            <person name="Liu Y."/>
            <person name="Xu W."/>
            <person name="Pan J."/>
            <person name="Luo Z.H."/>
            <person name="Li M."/>
        </authorList>
    </citation>
    <scope>NUCLEOTIDE SEQUENCE [LARGE SCALE GENOMIC DNA]</scope>
    <source>
        <strain evidence="10">HyVt-237</strain>
    </source>
</reference>
<evidence type="ECO:0000256" key="5">
    <source>
        <dbReference type="ARBA" id="ARBA00022801"/>
    </source>
</evidence>
<dbReference type="GO" id="GO:0003723">
    <property type="term" value="F:RNA binding"/>
    <property type="evidence" value="ECO:0007669"/>
    <property type="project" value="UniProtKB-UniRule"/>
</dbReference>
<dbReference type="InterPro" id="IPR004476">
    <property type="entry name" value="RNase_II/RNase_R"/>
</dbReference>
<dbReference type="InterPro" id="IPR012340">
    <property type="entry name" value="NA-bd_OB-fold"/>
</dbReference>